<feature type="region of interest" description="Disordered" evidence="1">
    <location>
        <begin position="1"/>
        <end position="35"/>
    </location>
</feature>
<organism evidence="2 3">
    <name type="scientific">Lymnaea stagnalis</name>
    <name type="common">Great pond snail</name>
    <name type="synonym">Helix stagnalis</name>
    <dbReference type="NCBI Taxonomy" id="6523"/>
    <lineage>
        <taxon>Eukaryota</taxon>
        <taxon>Metazoa</taxon>
        <taxon>Spiralia</taxon>
        <taxon>Lophotrochozoa</taxon>
        <taxon>Mollusca</taxon>
        <taxon>Gastropoda</taxon>
        <taxon>Heterobranchia</taxon>
        <taxon>Euthyneura</taxon>
        <taxon>Panpulmonata</taxon>
        <taxon>Hygrophila</taxon>
        <taxon>Lymnaeoidea</taxon>
        <taxon>Lymnaeidae</taxon>
        <taxon>Lymnaea</taxon>
    </lineage>
</organism>
<feature type="non-terminal residue" evidence="2">
    <location>
        <position position="1"/>
    </location>
</feature>
<name>A0AAV2IA81_LYMST</name>
<dbReference type="AlphaFoldDB" id="A0AAV2IA81"/>
<reference evidence="2 3" key="1">
    <citation type="submission" date="2024-04" db="EMBL/GenBank/DDBJ databases">
        <authorList>
            <consortium name="Genoscope - CEA"/>
            <person name="William W."/>
        </authorList>
    </citation>
    <scope>NUCLEOTIDE SEQUENCE [LARGE SCALE GENOMIC DNA]</scope>
</reference>
<protein>
    <submittedName>
        <fullName evidence="2">Uncharacterized protein</fullName>
    </submittedName>
</protein>
<evidence type="ECO:0000256" key="1">
    <source>
        <dbReference type="SAM" id="MobiDB-lite"/>
    </source>
</evidence>
<comment type="caution">
    <text evidence="2">The sequence shown here is derived from an EMBL/GenBank/DDBJ whole genome shotgun (WGS) entry which is preliminary data.</text>
</comment>
<evidence type="ECO:0000313" key="2">
    <source>
        <dbReference type="EMBL" id="CAL1541745.1"/>
    </source>
</evidence>
<feature type="non-terminal residue" evidence="2">
    <location>
        <position position="63"/>
    </location>
</feature>
<keyword evidence="3" id="KW-1185">Reference proteome</keyword>
<proteinExistence type="predicted"/>
<evidence type="ECO:0000313" key="3">
    <source>
        <dbReference type="Proteomes" id="UP001497497"/>
    </source>
</evidence>
<feature type="compositionally biased region" description="Acidic residues" evidence="1">
    <location>
        <begin position="20"/>
        <end position="29"/>
    </location>
</feature>
<dbReference type="EMBL" id="CAXITT010000450">
    <property type="protein sequence ID" value="CAL1541745.1"/>
    <property type="molecule type" value="Genomic_DNA"/>
</dbReference>
<gene>
    <name evidence="2" type="ORF">GSLYS_00015351001</name>
</gene>
<dbReference type="Proteomes" id="UP001497497">
    <property type="component" value="Unassembled WGS sequence"/>
</dbReference>
<sequence length="63" mass="7046">GDDLNQLDLNCQEHVSDSATESDNEEEGLIENKAFPQQRFSPVMKQVKLSEVLYPKPIKPTSG</sequence>
<accession>A0AAV2IA81</accession>